<dbReference type="InterPro" id="IPR051912">
    <property type="entry name" value="Alkylbase_DNA_Glycosylase/TA"/>
</dbReference>
<feature type="domain" description="HhH-GPD" evidence="6">
    <location>
        <begin position="56"/>
        <end position="210"/>
    </location>
</feature>
<evidence type="ECO:0000256" key="5">
    <source>
        <dbReference type="ARBA" id="ARBA00023204"/>
    </source>
</evidence>
<evidence type="ECO:0000256" key="4">
    <source>
        <dbReference type="ARBA" id="ARBA00022763"/>
    </source>
</evidence>
<comment type="catalytic activity">
    <reaction evidence="1">
        <text>Hydrolysis of alkylated DNA, releasing 3-methyladenine, 3-methylguanine, 7-methylguanine and 7-methyladenine.</text>
        <dbReference type="EC" id="3.2.2.21"/>
    </reaction>
</comment>
<dbReference type="AlphaFoldDB" id="A0A934VYC5"/>
<dbReference type="Proteomes" id="UP000636458">
    <property type="component" value="Unassembled WGS sequence"/>
</dbReference>
<evidence type="ECO:0000256" key="1">
    <source>
        <dbReference type="ARBA" id="ARBA00000086"/>
    </source>
</evidence>
<dbReference type="GO" id="GO:0032131">
    <property type="term" value="F:alkylated DNA binding"/>
    <property type="evidence" value="ECO:0007669"/>
    <property type="project" value="TreeGrafter"/>
</dbReference>
<dbReference type="SMART" id="SM00478">
    <property type="entry name" value="ENDO3c"/>
    <property type="match status" value="1"/>
</dbReference>
<dbReference type="Gene3D" id="1.10.340.30">
    <property type="entry name" value="Hypothetical protein, domain 2"/>
    <property type="match status" value="1"/>
</dbReference>
<name>A0A934VYC5_9MICO</name>
<evidence type="ECO:0000313" key="7">
    <source>
        <dbReference type="EMBL" id="MBK4347897.1"/>
    </source>
</evidence>
<dbReference type="InterPro" id="IPR003265">
    <property type="entry name" value="HhH-GPD_domain"/>
</dbReference>
<protein>
    <recommendedName>
        <fullName evidence="3">DNA-3-methyladenine glycosylase II</fullName>
        <ecNumber evidence="3">3.2.2.21</ecNumber>
    </recommendedName>
</protein>
<dbReference type="GO" id="GO:0006285">
    <property type="term" value="P:base-excision repair, AP site formation"/>
    <property type="evidence" value="ECO:0007669"/>
    <property type="project" value="TreeGrafter"/>
</dbReference>
<proteinExistence type="inferred from homology"/>
<dbReference type="Pfam" id="PF00730">
    <property type="entry name" value="HhH-GPD"/>
    <property type="match status" value="1"/>
</dbReference>
<comment type="similarity">
    <text evidence="2">Belongs to the alkylbase DNA glycosidase AlkA family.</text>
</comment>
<evidence type="ECO:0000256" key="3">
    <source>
        <dbReference type="ARBA" id="ARBA00012000"/>
    </source>
</evidence>
<dbReference type="Gene3D" id="1.10.1670.40">
    <property type="match status" value="1"/>
</dbReference>
<comment type="caution">
    <text evidence="7">The sequence shown here is derived from an EMBL/GenBank/DDBJ whole genome shotgun (WGS) entry which is preliminary data.</text>
</comment>
<dbReference type="GO" id="GO:0043916">
    <property type="term" value="F:DNA-7-methylguanine glycosylase activity"/>
    <property type="evidence" value="ECO:0007669"/>
    <property type="project" value="TreeGrafter"/>
</dbReference>
<dbReference type="EC" id="3.2.2.21" evidence="3"/>
<dbReference type="CDD" id="cd00056">
    <property type="entry name" value="ENDO3c"/>
    <property type="match status" value="1"/>
</dbReference>
<keyword evidence="8" id="KW-1185">Reference proteome</keyword>
<dbReference type="InterPro" id="IPR011257">
    <property type="entry name" value="DNA_glycosylase"/>
</dbReference>
<keyword evidence="4" id="KW-0227">DNA damage</keyword>
<organism evidence="7 8">
    <name type="scientific">Lacisediminihabitans changchengi</name>
    <dbReference type="NCBI Taxonomy" id="2787634"/>
    <lineage>
        <taxon>Bacteria</taxon>
        <taxon>Bacillati</taxon>
        <taxon>Actinomycetota</taxon>
        <taxon>Actinomycetes</taxon>
        <taxon>Micrococcales</taxon>
        <taxon>Microbacteriaceae</taxon>
        <taxon>Lacisediminihabitans</taxon>
    </lineage>
</organism>
<dbReference type="RefSeq" id="WP_200556406.1">
    <property type="nucleotide sequence ID" value="NZ_JAEPES010000003.1"/>
</dbReference>
<gene>
    <name evidence="7" type="ORF">IV501_09645</name>
</gene>
<dbReference type="PANTHER" id="PTHR43003">
    <property type="entry name" value="DNA-3-METHYLADENINE GLYCOSYLASE"/>
    <property type="match status" value="1"/>
</dbReference>
<evidence type="ECO:0000259" key="6">
    <source>
        <dbReference type="SMART" id="SM00478"/>
    </source>
</evidence>
<dbReference type="SUPFAM" id="SSF48150">
    <property type="entry name" value="DNA-glycosylase"/>
    <property type="match status" value="1"/>
</dbReference>
<dbReference type="EMBL" id="JAEPES010000003">
    <property type="protein sequence ID" value="MBK4347897.1"/>
    <property type="molecule type" value="Genomic_DNA"/>
</dbReference>
<dbReference type="PANTHER" id="PTHR43003:SF5">
    <property type="entry name" value="DNA-3-METHYLADENINE GLYCOSYLASE"/>
    <property type="match status" value="1"/>
</dbReference>
<dbReference type="GO" id="GO:0006307">
    <property type="term" value="P:DNA alkylation repair"/>
    <property type="evidence" value="ECO:0007669"/>
    <property type="project" value="TreeGrafter"/>
</dbReference>
<accession>A0A934VYC5</accession>
<dbReference type="GO" id="GO:0005737">
    <property type="term" value="C:cytoplasm"/>
    <property type="evidence" value="ECO:0007669"/>
    <property type="project" value="TreeGrafter"/>
</dbReference>
<reference evidence="7" key="1">
    <citation type="submission" date="2021-01" db="EMBL/GenBank/DDBJ databases">
        <title>Lacisediminihabitans sp. nov. strain G11-30, isolated from Antarctic Soil.</title>
        <authorList>
            <person name="Li J."/>
        </authorList>
    </citation>
    <scope>NUCLEOTIDE SEQUENCE</scope>
    <source>
        <strain evidence="7">G11-30</strain>
    </source>
</reference>
<dbReference type="GO" id="GO:0032993">
    <property type="term" value="C:protein-DNA complex"/>
    <property type="evidence" value="ECO:0007669"/>
    <property type="project" value="TreeGrafter"/>
</dbReference>
<keyword evidence="5" id="KW-0234">DNA repair</keyword>
<dbReference type="GO" id="GO:0008725">
    <property type="term" value="F:DNA-3-methyladenine glycosylase activity"/>
    <property type="evidence" value="ECO:0007669"/>
    <property type="project" value="TreeGrafter"/>
</dbReference>
<dbReference type="FunFam" id="1.10.340.30:FF:000004">
    <property type="entry name" value="DNA-3-methyladenine glycosylase II"/>
    <property type="match status" value="1"/>
</dbReference>
<sequence length="219" mass="23557">MVPRGESDIHNAYLELGRAEPRFAALSARLGTPDPFEFPDGGRTVDSNFAGMVMHILAQQIAARVALVLYDRLTAAAGGTLTPDAVLRLGVDQVKAIGTSHSKATYVFALAEAVSSGQLDIEHLANVSDEDAEDSLIQIKGIGPWSAEMFLIHQLRRGDILPAGDLGIRAAIRTVFLLEDIPAIDEVRRRGQLWSPYRTYAAALLWRSLADPSAGTPAA</sequence>
<evidence type="ECO:0000256" key="2">
    <source>
        <dbReference type="ARBA" id="ARBA00010817"/>
    </source>
</evidence>
<evidence type="ECO:0000313" key="8">
    <source>
        <dbReference type="Proteomes" id="UP000636458"/>
    </source>
</evidence>